<dbReference type="EMBL" id="WTRX01000054">
    <property type="protein sequence ID" value="MWU33323.1"/>
    <property type="molecule type" value="Genomic_DNA"/>
</dbReference>
<dbReference type="EMBL" id="JAAGYI010000131">
    <property type="protein sequence ID" value="NEM88698.1"/>
    <property type="molecule type" value="Genomic_DNA"/>
</dbReference>
<reference evidence="9 11" key="2">
    <citation type="submission" date="2018-06" db="EMBL/GenBank/DDBJ databases">
        <authorList>
            <consortium name="Pathogen Informatics"/>
            <person name="Doyle S."/>
        </authorList>
    </citation>
    <scope>NUCLEOTIDE SEQUENCE [LARGE SCALE GENOMIC DNA]</scope>
    <source>
        <strain evidence="9 11">NCTC10429</strain>
    </source>
</reference>
<evidence type="ECO:0000313" key="8">
    <source>
        <dbReference type="EMBL" id="NEM88698.1"/>
    </source>
</evidence>
<dbReference type="AlphaFoldDB" id="A0A0Q2WPX3"/>
<reference evidence="7 14" key="3">
    <citation type="submission" date="2019-12" db="EMBL/GenBank/DDBJ databases">
        <title>Enteriobacteria Tanzani isolates_10434.</title>
        <authorList>
            <person name="Subbiah M."/>
            <person name="Call D."/>
        </authorList>
    </citation>
    <scope>NUCLEOTIDE SEQUENCE [LARGE SCALE GENOMIC DNA]</scope>
    <source>
        <strain evidence="7 14">10434wG3</strain>
    </source>
</reference>
<reference evidence="8 16" key="5">
    <citation type="submission" date="2020-02" db="EMBL/GenBank/DDBJ databases">
        <authorList>
            <person name="Subbiah M."/>
            <person name="Call D."/>
        </authorList>
    </citation>
    <scope>NUCLEOTIDE SEQUENCE [LARGE SCALE GENOMIC DNA]</scope>
    <source>
        <strain evidence="8 16">8375wC2</strain>
    </source>
</reference>
<accession>A0A0Q2WPX3</accession>
<dbReference type="EMBL" id="WTQQ01000007">
    <property type="protein sequence ID" value="MWR87018.1"/>
    <property type="molecule type" value="Genomic_DNA"/>
</dbReference>
<reference evidence="3 10" key="1">
    <citation type="journal article" date="2015" name="Front. Microbiol.">
        <title>Genetic determinants of heat resistance in Escherichia coli.</title>
        <authorList>
            <person name="Mercer R.G."/>
            <person name="Zheng J."/>
            <person name="Garcia-Hernandez R."/>
            <person name="Ruan L."/>
            <person name="Ganzle M.G."/>
            <person name="McMullen L.M."/>
        </authorList>
    </citation>
    <scope>NUCLEOTIDE SEQUENCE [LARGE SCALE GENOMIC DNA]</scope>
    <source>
        <strain evidence="3 10">AW1.3</strain>
    </source>
</reference>
<reference evidence="12 13" key="4">
    <citation type="submission" date="2019-12" db="EMBL/GenBank/DDBJ databases">
        <title>Enteriobacteria Tanzani isolates_8377-8380.</title>
        <authorList>
            <person name="Subbiah M."/>
            <person name="Call D."/>
        </authorList>
    </citation>
    <scope>NUCLEOTIDE SEQUENCE [LARGE SCALE GENOMIC DNA]</scope>
    <source>
        <strain evidence="6 13">8378wB3</strain>
        <strain evidence="5 15">8378wH8</strain>
        <strain evidence="4 12">8379wE6</strain>
    </source>
</reference>
<protein>
    <submittedName>
        <fullName evidence="4">Heat resistance protein YfdX1</fullName>
    </submittedName>
    <submittedName>
        <fullName evidence="9">YfdX protein</fullName>
    </submittedName>
</protein>
<dbReference type="Proteomes" id="UP000441160">
    <property type="component" value="Unassembled WGS sequence"/>
</dbReference>
<evidence type="ECO:0000313" key="9">
    <source>
        <dbReference type="EMBL" id="STM59875.1"/>
    </source>
</evidence>
<dbReference type="Pfam" id="PF10938">
    <property type="entry name" value="YfdX"/>
    <property type="match status" value="1"/>
</dbReference>
<dbReference type="Proteomes" id="UP000436482">
    <property type="component" value="Unassembled WGS sequence"/>
</dbReference>
<feature type="signal peptide" evidence="2">
    <location>
        <begin position="1"/>
        <end position="27"/>
    </location>
</feature>
<keyword evidence="2" id="KW-0732">Signal</keyword>
<sequence>MNIKQPQYTFSALALAVVVGLSGPALAQSAAGSSPGAAAPSAASKAAQPQVDDKAAREADKKRAELTQDAITALTKTQEALTLLDANKTKEALAALELASGKLELVLARDAKLALAPVDVRVITHDIHANVESVKKAVKLSRELLGDGEVQKARPIVANLASEIVIQTDNLPMATYPAAIKSAARLIDSGKIDNAKAELARALNTLVVTSVAFPLPVLRAEAAMAKAEKLAETDRRDAKQNEELSTLLSSVRTEIEMAQILGYGKKADFKPIFDQVKSIEQKSAGGKSGKGWFDELKTRIQKLF</sequence>
<feature type="compositionally biased region" description="Basic and acidic residues" evidence="1">
    <location>
        <begin position="51"/>
        <end position="62"/>
    </location>
</feature>
<evidence type="ECO:0000313" key="14">
    <source>
        <dbReference type="Proteomes" id="UP000447081"/>
    </source>
</evidence>
<evidence type="ECO:0000256" key="1">
    <source>
        <dbReference type="SAM" id="MobiDB-lite"/>
    </source>
</evidence>
<feature type="chain" id="PRO_5015044134" evidence="2">
    <location>
        <begin position="28"/>
        <end position="304"/>
    </location>
</feature>
<feature type="region of interest" description="Disordered" evidence="1">
    <location>
        <begin position="30"/>
        <end position="62"/>
    </location>
</feature>
<dbReference type="Proteomes" id="UP000469708">
    <property type="component" value="Unassembled WGS sequence"/>
</dbReference>
<dbReference type="EMBL" id="WTRC01000003">
    <property type="protein sequence ID" value="MWT19472.1"/>
    <property type="molecule type" value="Genomic_DNA"/>
</dbReference>
<evidence type="ECO:0000256" key="2">
    <source>
        <dbReference type="SAM" id="SignalP"/>
    </source>
</evidence>
<feature type="compositionally biased region" description="Low complexity" evidence="1">
    <location>
        <begin position="30"/>
        <end position="49"/>
    </location>
</feature>
<evidence type="ECO:0000313" key="13">
    <source>
        <dbReference type="Proteomes" id="UP000441160"/>
    </source>
</evidence>
<dbReference type="Proteomes" id="UP000050556">
    <property type="component" value="Unassembled WGS sequence"/>
</dbReference>
<evidence type="ECO:0000313" key="10">
    <source>
        <dbReference type="Proteomes" id="UP000050556"/>
    </source>
</evidence>
<dbReference type="PATRIC" id="fig|562.7810.peg.3784"/>
<gene>
    <name evidence="4" type="primary">yfdX1</name>
    <name evidence="3" type="ORF">ACU57_06925</name>
    <name evidence="8" type="ORF">G3V95_25175</name>
    <name evidence="6" type="ORF">GP944_21700</name>
    <name evidence="5" type="ORF">GP965_00710</name>
    <name evidence="4" type="ORF">GP979_01525</name>
    <name evidence="7" type="ORF">GRW24_00240</name>
    <name evidence="9" type="ORF">NCTC10429_06537</name>
</gene>
<organism evidence="3 10">
    <name type="scientific">Escherichia coli</name>
    <dbReference type="NCBI Taxonomy" id="562"/>
    <lineage>
        <taxon>Bacteria</taxon>
        <taxon>Pseudomonadati</taxon>
        <taxon>Pseudomonadota</taxon>
        <taxon>Gammaproteobacteria</taxon>
        <taxon>Enterobacterales</taxon>
        <taxon>Enterobacteriaceae</taxon>
        <taxon>Escherichia</taxon>
    </lineage>
</organism>
<dbReference type="EMBL" id="WUIG01000001">
    <property type="protein sequence ID" value="MXJ06936.1"/>
    <property type="molecule type" value="Genomic_DNA"/>
</dbReference>
<dbReference type="Proteomes" id="UP000462410">
    <property type="component" value="Unassembled WGS sequence"/>
</dbReference>
<evidence type="ECO:0000313" key="15">
    <source>
        <dbReference type="Proteomes" id="UP000462410"/>
    </source>
</evidence>
<dbReference type="RefSeq" id="WP_001022486.1">
    <property type="nucleotide sequence ID" value="NZ_BDRH01000027.1"/>
</dbReference>
<dbReference type="InterPro" id="IPR021236">
    <property type="entry name" value="Uncharacterised_YfdX"/>
</dbReference>
<evidence type="ECO:0000313" key="6">
    <source>
        <dbReference type="EMBL" id="MWU33323.1"/>
    </source>
</evidence>
<evidence type="ECO:0000313" key="11">
    <source>
        <dbReference type="Proteomes" id="UP000254088"/>
    </source>
</evidence>
<evidence type="ECO:0000313" key="3">
    <source>
        <dbReference type="EMBL" id="KPO15380.1"/>
    </source>
</evidence>
<evidence type="ECO:0000313" key="12">
    <source>
        <dbReference type="Proteomes" id="UP000436482"/>
    </source>
</evidence>
<evidence type="ECO:0000313" key="16">
    <source>
        <dbReference type="Proteomes" id="UP000469708"/>
    </source>
</evidence>
<name>A0A0Q2WPX3_ECOLX</name>
<dbReference type="Proteomes" id="UP000254088">
    <property type="component" value="Unassembled WGS sequence"/>
</dbReference>
<dbReference type="Proteomes" id="UP000447081">
    <property type="component" value="Unassembled WGS sequence"/>
</dbReference>
<dbReference type="EMBL" id="LDYI01000054">
    <property type="protein sequence ID" value="KPO15380.1"/>
    <property type="molecule type" value="Genomic_DNA"/>
</dbReference>
<dbReference type="EMBL" id="UGEX01000005">
    <property type="protein sequence ID" value="STM59875.1"/>
    <property type="molecule type" value="Genomic_DNA"/>
</dbReference>
<evidence type="ECO:0000313" key="7">
    <source>
        <dbReference type="EMBL" id="MXJ06936.1"/>
    </source>
</evidence>
<proteinExistence type="predicted"/>
<evidence type="ECO:0000313" key="4">
    <source>
        <dbReference type="EMBL" id="MWR87018.1"/>
    </source>
</evidence>
<evidence type="ECO:0000313" key="5">
    <source>
        <dbReference type="EMBL" id="MWT19472.1"/>
    </source>
</evidence>